<keyword evidence="2" id="KW-1185">Reference proteome</keyword>
<name>A0A9P5VA92_9FUNG</name>
<protein>
    <submittedName>
        <fullName evidence="1">Uncharacterized protein</fullName>
    </submittedName>
</protein>
<dbReference type="Proteomes" id="UP000748756">
    <property type="component" value="Unassembled WGS sequence"/>
</dbReference>
<dbReference type="AlphaFoldDB" id="A0A9P5VA92"/>
<evidence type="ECO:0000313" key="1">
    <source>
        <dbReference type="EMBL" id="KAF9149180.1"/>
    </source>
</evidence>
<reference evidence="1" key="1">
    <citation type="journal article" date="2020" name="Fungal Divers.">
        <title>Resolving the Mortierellaceae phylogeny through synthesis of multi-gene phylogenetics and phylogenomics.</title>
        <authorList>
            <person name="Vandepol N."/>
            <person name="Liber J."/>
            <person name="Desiro A."/>
            <person name="Na H."/>
            <person name="Kennedy M."/>
            <person name="Barry K."/>
            <person name="Grigoriev I.V."/>
            <person name="Miller A.N."/>
            <person name="O'Donnell K."/>
            <person name="Stajich J.E."/>
            <person name="Bonito G."/>
        </authorList>
    </citation>
    <scope>NUCLEOTIDE SEQUENCE</scope>
    <source>
        <strain evidence="1">NRRL 6426</strain>
    </source>
</reference>
<dbReference type="EMBL" id="JAAAUQ010000563">
    <property type="protein sequence ID" value="KAF9149180.1"/>
    <property type="molecule type" value="Genomic_DNA"/>
</dbReference>
<sequence length="90" mass="10357">MSGFRWGQSSECLYIGTRAYGKLRVWKLTEEKDEYQLRLLWSAGAKEVCFAHANLEEVVGLSQIDIELMKQHGTIGEPKRDATDKPFHEK</sequence>
<evidence type="ECO:0000313" key="2">
    <source>
        <dbReference type="Proteomes" id="UP000748756"/>
    </source>
</evidence>
<organism evidence="1 2">
    <name type="scientific">Linnemannia schmuckeri</name>
    <dbReference type="NCBI Taxonomy" id="64567"/>
    <lineage>
        <taxon>Eukaryota</taxon>
        <taxon>Fungi</taxon>
        <taxon>Fungi incertae sedis</taxon>
        <taxon>Mucoromycota</taxon>
        <taxon>Mortierellomycotina</taxon>
        <taxon>Mortierellomycetes</taxon>
        <taxon>Mortierellales</taxon>
        <taxon>Mortierellaceae</taxon>
        <taxon>Linnemannia</taxon>
    </lineage>
</organism>
<dbReference type="OrthoDB" id="2421814at2759"/>
<accession>A0A9P5VA92</accession>
<proteinExistence type="predicted"/>
<comment type="caution">
    <text evidence="1">The sequence shown here is derived from an EMBL/GenBank/DDBJ whole genome shotgun (WGS) entry which is preliminary data.</text>
</comment>
<gene>
    <name evidence="1" type="ORF">BG015_009042</name>
</gene>